<dbReference type="PANTHER" id="PTHR47829:SF1">
    <property type="entry name" value="HAD FAMILY PHOSPHATASE"/>
    <property type="match status" value="1"/>
</dbReference>
<protein>
    <submittedName>
        <fullName evidence="2">Aminoglycoside phosphotransferase</fullName>
    </submittedName>
</protein>
<evidence type="ECO:0000313" key="2">
    <source>
        <dbReference type="EMBL" id="EIT70558.1"/>
    </source>
</evidence>
<evidence type="ECO:0000313" key="3">
    <source>
        <dbReference type="Proteomes" id="UP000003704"/>
    </source>
</evidence>
<dbReference type="InterPro" id="IPR041726">
    <property type="entry name" value="ACAD10_11_N"/>
</dbReference>
<proteinExistence type="predicted"/>
<dbReference type="OrthoDB" id="3806873at2"/>
<keyword evidence="2" id="KW-0808">Transferase</keyword>
<name>I8T9R1_9GAMM</name>
<dbReference type="InterPro" id="IPR052898">
    <property type="entry name" value="ACAD10-like"/>
</dbReference>
<comment type="caution">
    <text evidence="2">The sequence shown here is derived from an EMBL/GenBank/DDBJ whole genome shotgun (WGS) entry which is preliminary data.</text>
</comment>
<dbReference type="Proteomes" id="UP000003704">
    <property type="component" value="Unassembled WGS sequence"/>
</dbReference>
<evidence type="ECO:0000259" key="1">
    <source>
        <dbReference type="Pfam" id="PF01636"/>
    </source>
</evidence>
<dbReference type="InterPro" id="IPR011009">
    <property type="entry name" value="Kinase-like_dom_sf"/>
</dbReference>
<dbReference type="EMBL" id="AKGD01000001">
    <property type="protein sequence ID" value="EIT70558.1"/>
    <property type="molecule type" value="Genomic_DNA"/>
</dbReference>
<dbReference type="PATRIC" id="fig|1172194.4.peg.663"/>
<accession>I8T9R1</accession>
<keyword evidence="3" id="KW-1185">Reference proteome</keyword>
<dbReference type="AlphaFoldDB" id="I8T9R1"/>
<dbReference type="PANTHER" id="PTHR47829">
    <property type="entry name" value="HYDROLASE, PUTATIVE (AFU_ORTHOLOGUE AFUA_1G12880)-RELATED"/>
    <property type="match status" value="1"/>
</dbReference>
<dbReference type="Gene3D" id="3.30.200.20">
    <property type="entry name" value="Phosphorylase Kinase, domain 1"/>
    <property type="match status" value="1"/>
</dbReference>
<dbReference type="Gene3D" id="3.90.1200.10">
    <property type="match status" value="1"/>
</dbReference>
<organism evidence="2 3">
    <name type="scientific">Hydrocarboniphaga effusa AP103</name>
    <dbReference type="NCBI Taxonomy" id="1172194"/>
    <lineage>
        <taxon>Bacteria</taxon>
        <taxon>Pseudomonadati</taxon>
        <taxon>Pseudomonadota</taxon>
        <taxon>Gammaproteobacteria</taxon>
        <taxon>Nevskiales</taxon>
        <taxon>Nevskiaceae</taxon>
        <taxon>Hydrocarboniphaga</taxon>
    </lineage>
</organism>
<dbReference type="GO" id="GO:0016740">
    <property type="term" value="F:transferase activity"/>
    <property type="evidence" value="ECO:0007669"/>
    <property type="project" value="UniProtKB-KW"/>
</dbReference>
<sequence length="358" mass="41443">MTEATTADRAGRVRSGEELNGAAVEAWLRSQGFELHGTAKITQFSGGASNWTYRIEYDNCDLILRRPPAGTKAKSAHDMHREFVVQKAIAPVYSCVPKMLAYCDDQDVLGVPFYVMERIAGIIPRKEFPRAVALSPAQARQLCLNVIDKLVELHRVDWRAAGLEKLGKGEGYTRRQIEGWIDRWDKARTWNVFKATDVKRWLLANIPGDVGTCLIHNDWRLDNLVLDAQDPTQVIGVLDWEMATLGDPLMELGSAMAYWTQADDDFFARFIRRQPSHLPGMLKRDEMVEHYRDRAGLPRFDWRFYEAYGQFRLAAIIQQIYYRYHHGQTKNPAYRFYGFYANYMIWRARSTIRRGRPR</sequence>
<dbReference type="RefSeq" id="WP_007183651.1">
    <property type="nucleotide sequence ID" value="NZ_AKGD01000001.1"/>
</dbReference>
<dbReference type="CDD" id="cd05154">
    <property type="entry name" value="ACAD10_11_N-like"/>
    <property type="match status" value="1"/>
</dbReference>
<dbReference type="SUPFAM" id="SSF56112">
    <property type="entry name" value="Protein kinase-like (PK-like)"/>
    <property type="match status" value="1"/>
</dbReference>
<dbReference type="STRING" id="1172194.WQQ_06950"/>
<reference evidence="2 3" key="1">
    <citation type="journal article" date="2012" name="J. Bacteriol.">
        <title>Genome Sequence of n-Alkane-Degrading Hydrocarboniphaga effusa Strain AP103T (ATCC BAA-332T).</title>
        <authorList>
            <person name="Chang H.K."/>
            <person name="Zylstra G.J."/>
            <person name="Chae J.C."/>
        </authorList>
    </citation>
    <scope>NUCLEOTIDE SEQUENCE [LARGE SCALE GENOMIC DNA]</scope>
    <source>
        <strain evidence="2 3">AP103</strain>
    </source>
</reference>
<dbReference type="Pfam" id="PF01636">
    <property type="entry name" value="APH"/>
    <property type="match status" value="1"/>
</dbReference>
<dbReference type="InterPro" id="IPR002575">
    <property type="entry name" value="Aminoglycoside_PTrfase"/>
</dbReference>
<gene>
    <name evidence="2" type="ORF">WQQ_06950</name>
</gene>
<feature type="domain" description="Aminoglycoside phosphotransferase" evidence="1">
    <location>
        <begin position="40"/>
        <end position="274"/>
    </location>
</feature>